<evidence type="ECO:0000256" key="1">
    <source>
        <dbReference type="SAM" id="MobiDB-lite"/>
    </source>
</evidence>
<evidence type="ECO:0000256" key="2">
    <source>
        <dbReference type="SAM" id="SignalP"/>
    </source>
</evidence>
<reference evidence="3" key="1">
    <citation type="submission" date="2022-07" db="EMBL/GenBank/DDBJ databases">
        <title>Alkalimarinus sp. nov., isolated from gut of a Alitta virens.</title>
        <authorList>
            <person name="Yang A.I."/>
            <person name="Shin N.-R."/>
        </authorList>
    </citation>
    <scope>NUCLEOTIDE SEQUENCE</scope>
    <source>
        <strain evidence="3">FA028</strain>
    </source>
</reference>
<feature type="compositionally biased region" description="Acidic residues" evidence="1">
    <location>
        <begin position="184"/>
        <end position="193"/>
    </location>
</feature>
<dbReference type="GO" id="GO:0016787">
    <property type="term" value="F:hydrolase activity"/>
    <property type="evidence" value="ECO:0007669"/>
    <property type="project" value="UniProtKB-KW"/>
</dbReference>
<proteinExistence type="predicted"/>
<evidence type="ECO:0000313" key="4">
    <source>
        <dbReference type="Proteomes" id="UP001164472"/>
    </source>
</evidence>
<dbReference type="RefSeq" id="WP_251812933.1">
    <property type="nucleotide sequence ID" value="NZ_CP101527.1"/>
</dbReference>
<feature type="chain" id="PRO_5039178529" evidence="2">
    <location>
        <begin position="25"/>
        <end position="402"/>
    </location>
</feature>
<organism evidence="3 4">
    <name type="scientific">Alkalimarinus sediminis</name>
    <dbReference type="NCBI Taxonomy" id="1632866"/>
    <lineage>
        <taxon>Bacteria</taxon>
        <taxon>Pseudomonadati</taxon>
        <taxon>Pseudomonadota</taxon>
        <taxon>Gammaproteobacteria</taxon>
        <taxon>Alteromonadales</taxon>
        <taxon>Alteromonadaceae</taxon>
        <taxon>Alkalimarinus</taxon>
    </lineage>
</organism>
<keyword evidence="4" id="KW-1185">Reference proteome</keyword>
<dbReference type="KEGG" id="asem:NNL22_15455"/>
<feature type="region of interest" description="Disordered" evidence="1">
    <location>
        <begin position="28"/>
        <end position="48"/>
    </location>
</feature>
<dbReference type="Pfam" id="PF12048">
    <property type="entry name" value="DUF3530"/>
    <property type="match status" value="1"/>
</dbReference>
<feature type="region of interest" description="Disordered" evidence="1">
    <location>
        <begin position="156"/>
        <end position="230"/>
    </location>
</feature>
<gene>
    <name evidence="3" type="ORF">NNL22_15455</name>
</gene>
<dbReference type="AlphaFoldDB" id="A0A9E8HGT9"/>
<dbReference type="Proteomes" id="UP001164472">
    <property type="component" value="Chromosome"/>
</dbReference>
<sequence length="402" mass="43787">MPAYLLRSLCVCCLLSSLSFSLHAEEPPVDGEAASSEAEVSGNSESVAAEERVHLMPESLEQTALADESVKKQLIWLDSSEGGQSGATSFLALELYENTAESQGAVLLVHGAEQHPNWPQVIKPLRMILPDDGWYTLSIMLPYEYYQPAPGRDLQAKQNESVMASDAAPRFSGRYSRPEKNADDAEGESDQSETGEGQAADEAPELSEEANASAVEEEPTETAADLELKDSGEELIDISADERVAAPSADIPFDEKLQMRLKAALDHVAEKDYQNIVLLGYQQGAQSILNYLASNKGFLPDKGLTIVWVDAVLTDEQQSSFGKLVGKEFSLQMLDVVDSSYRERVAEGKARAGQARRNGYSGYSLVKLPITDVAQMDVSTLTQRVRGWLKVNAPGMHLDKAN</sequence>
<dbReference type="InterPro" id="IPR022529">
    <property type="entry name" value="DUF3530"/>
</dbReference>
<name>A0A9E8HGT9_9ALTE</name>
<dbReference type="EMBL" id="CP101527">
    <property type="protein sequence ID" value="UZW74400.1"/>
    <property type="molecule type" value="Genomic_DNA"/>
</dbReference>
<keyword evidence="2" id="KW-0732">Signal</keyword>
<keyword evidence="3" id="KW-0378">Hydrolase</keyword>
<feature type="signal peptide" evidence="2">
    <location>
        <begin position="1"/>
        <end position="24"/>
    </location>
</feature>
<protein>
    <submittedName>
        <fullName evidence="3">Alpha/beta hydrolase family protein</fullName>
    </submittedName>
</protein>
<evidence type="ECO:0000313" key="3">
    <source>
        <dbReference type="EMBL" id="UZW74400.1"/>
    </source>
</evidence>
<accession>A0A9E8HGT9</accession>